<keyword evidence="2" id="KW-0378">Hydrolase</keyword>
<organism evidence="2 3">
    <name type="scientific">Paenibacillus sedimenti</name>
    <dbReference type="NCBI Taxonomy" id="2770274"/>
    <lineage>
        <taxon>Bacteria</taxon>
        <taxon>Bacillati</taxon>
        <taxon>Bacillota</taxon>
        <taxon>Bacilli</taxon>
        <taxon>Bacillales</taxon>
        <taxon>Paenibacillaceae</taxon>
        <taxon>Paenibacillus</taxon>
    </lineage>
</organism>
<proteinExistence type="predicted"/>
<dbReference type="InterPro" id="IPR001466">
    <property type="entry name" value="Beta-lactam-related"/>
</dbReference>
<evidence type="ECO:0000313" key="3">
    <source>
        <dbReference type="Proteomes" id="UP000650466"/>
    </source>
</evidence>
<dbReference type="PANTHER" id="PTHR43283:SF7">
    <property type="entry name" value="BETA-LACTAMASE-RELATED DOMAIN-CONTAINING PROTEIN"/>
    <property type="match status" value="1"/>
</dbReference>
<sequence>MNRNTTNEVVRISTVKGKPGPYWPTEGWHTTTPEAQGMDSDQLADTIDIFRDRHVHSMVIIRNGYLVAEAYNADNEADKPQDTRSVTKGITSVLTGIALSEQKLKSVDQRLSEFFPELAKVPLKYEIAIKHLLYMTSGVEWPDEYGQSSQEMMYSANWVQTILDKPAANKPGTRFNYSNGDAHLMSAVLHKATGESLFDYAKKRLFTPLGITRTNWNHDPQGYSIGSWALALTARDMVKIGLLYMKEGEWDGQQIIPKRWIQETLTKRIIHNYKNGEQGGYGYYWWLKTISRGRFDGDTKKYEMFYAAGSGGRRIFVVPELKLIVAMTAHSSDVDMPEQLLQSVVRSIRSAHPLPENTDACERLHQAVLTFKAIN</sequence>
<evidence type="ECO:0000259" key="1">
    <source>
        <dbReference type="Pfam" id="PF00144"/>
    </source>
</evidence>
<dbReference type="PANTHER" id="PTHR43283">
    <property type="entry name" value="BETA-LACTAMASE-RELATED"/>
    <property type="match status" value="1"/>
</dbReference>
<accession>A0A926KN30</accession>
<evidence type="ECO:0000313" key="2">
    <source>
        <dbReference type="EMBL" id="MBD0380869.1"/>
    </source>
</evidence>
<dbReference type="AlphaFoldDB" id="A0A926KN30"/>
<dbReference type="InterPro" id="IPR012338">
    <property type="entry name" value="Beta-lactam/transpept-like"/>
</dbReference>
<dbReference type="EMBL" id="JACVVD010000003">
    <property type="protein sequence ID" value="MBD0380869.1"/>
    <property type="molecule type" value="Genomic_DNA"/>
</dbReference>
<keyword evidence="3" id="KW-1185">Reference proteome</keyword>
<name>A0A926KN30_9BACL</name>
<comment type="caution">
    <text evidence="2">The sequence shown here is derived from an EMBL/GenBank/DDBJ whole genome shotgun (WGS) entry which is preliminary data.</text>
</comment>
<reference evidence="2" key="1">
    <citation type="submission" date="2020-09" db="EMBL/GenBank/DDBJ databases">
        <title>Draft Genome Sequence of Paenibacillus sp. WST5.</title>
        <authorList>
            <person name="Bao Z."/>
        </authorList>
    </citation>
    <scope>NUCLEOTIDE SEQUENCE</scope>
    <source>
        <strain evidence="2">WST5</strain>
    </source>
</reference>
<dbReference type="RefSeq" id="WP_188174618.1">
    <property type="nucleotide sequence ID" value="NZ_JACVVD010000003.1"/>
</dbReference>
<protein>
    <submittedName>
        <fullName evidence="2">Serine hydrolase</fullName>
    </submittedName>
</protein>
<dbReference type="Gene3D" id="3.40.710.10">
    <property type="entry name" value="DD-peptidase/beta-lactamase superfamily"/>
    <property type="match status" value="1"/>
</dbReference>
<dbReference type="Proteomes" id="UP000650466">
    <property type="component" value="Unassembled WGS sequence"/>
</dbReference>
<gene>
    <name evidence="2" type="ORF">ICC18_12130</name>
</gene>
<dbReference type="GO" id="GO:0016787">
    <property type="term" value="F:hydrolase activity"/>
    <property type="evidence" value="ECO:0007669"/>
    <property type="project" value="UniProtKB-KW"/>
</dbReference>
<dbReference type="SUPFAM" id="SSF56601">
    <property type="entry name" value="beta-lactamase/transpeptidase-like"/>
    <property type="match status" value="1"/>
</dbReference>
<feature type="domain" description="Beta-lactamase-related" evidence="1">
    <location>
        <begin position="57"/>
        <end position="333"/>
    </location>
</feature>
<dbReference type="InterPro" id="IPR050789">
    <property type="entry name" value="Diverse_Enzym_Activities"/>
</dbReference>
<dbReference type="Pfam" id="PF00144">
    <property type="entry name" value="Beta-lactamase"/>
    <property type="match status" value="1"/>
</dbReference>